<organism evidence="2 3">
    <name type="scientific">Argiope bruennichi</name>
    <name type="common">Wasp spider</name>
    <name type="synonym">Aranea bruennichi</name>
    <dbReference type="NCBI Taxonomy" id="94029"/>
    <lineage>
        <taxon>Eukaryota</taxon>
        <taxon>Metazoa</taxon>
        <taxon>Ecdysozoa</taxon>
        <taxon>Arthropoda</taxon>
        <taxon>Chelicerata</taxon>
        <taxon>Arachnida</taxon>
        <taxon>Araneae</taxon>
        <taxon>Araneomorphae</taxon>
        <taxon>Entelegynae</taxon>
        <taxon>Araneoidea</taxon>
        <taxon>Araneidae</taxon>
        <taxon>Argiope</taxon>
    </lineage>
</organism>
<sequence>MFFSCLEVRRYPGIGVVDDRGCEFVTSNVPQFLHFGKTAFTFLTVGRLYPLVAASLRKIVMDRMPKPGVSFSEALTTNIIPSAQTSQQNSQTNATAIGTPLMNITQTANNDMVTIKRSDWLALLEIKKAFEKASSSAPTCQTISNQPVRQIDQRPSTSTSVGNNDPQNTAIAPPETTSLNMEITSLQIASIPKTSSFSEKDSTVKSRVKNARDSRKHEKDSDLAPKLKEKHSAKHFSQIPGLVLYRFLRTEDIKLLELGEIAAPLQRA</sequence>
<feature type="region of interest" description="Disordered" evidence="1">
    <location>
        <begin position="135"/>
        <end position="174"/>
    </location>
</feature>
<dbReference type="EMBL" id="JABXBU010000012">
    <property type="protein sequence ID" value="KAF8789735.1"/>
    <property type="molecule type" value="Genomic_DNA"/>
</dbReference>
<accession>A0A8T0FH71</accession>
<feature type="region of interest" description="Disordered" evidence="1">
    <location>
        <begin position="197"/>
        <end position="232"/>
    </location>
</feature>
<evidence type="ECO:0000313" key="3">
    <source>
        <dbReference type="Proteomes" id="UP000807504"/>
    </source>
</evidence>
<reference evidence="2" key="2">
    <citation type="submission" date="2020-06" db="EMBL/GenBank/DDBJ databases">
        <authorList>
            <person name="Sheffer M."/>
        </authorList>
    </citation>
    <scope>NUCLEOTIDE SEQUENCE</scope>
</reference>
<evidence type="ECO:0000256" key="1">
    <source>
        <dbReference type="SAM" id="MobiDB-lite"/>
    </source>
</evidence>
<dbReference type="AlphaFoldDB" id="A0A8T0FH71"/>
<comment type="caution">
    <text evidence="2">The sequence shown here is derived from an EMBL/GenBank/DDBJ whole genome shotgun (WGS) entry which is preliminary data.</text>
</comment>
<name>A0A8T0FH71_ARGBR</name>
<feature type="compositionally biased region" description="Basic and acidic residues" evidence="1">
    <location>
        <begin position="198"/>
        <end position="227"/>
    </location>
</feature>
<reference evidence="2" key="1">
    <citation type="journal article" date="2020" name="bioRxiv">
        <title>Chromosome-level reference genome of the European wasp spider Argiope bruennichi: a resource for studies on range expansion and evolutionary adaptation.</title>
        <authorList>
            <person name="Sheffer M.M."/>
            <person name="Hoppe A."/>
            <person name="Krehenwinkel H."/>
            <person name="Uhl G."/>
            <person name="Kuss A.W."/>
            <person name="Jensen L."/>
            <person name="Jensen C."/>
            <person name="Gillespie R.G."/>
            <person name="Hoff K.J."/>
            <person name="Prost S."/>
        </authorList>
    </citation>
    <scope>NUCLEOTIDE SEQUENCE</scope>
</reference>
<evidence type="ECO:0000313" key="2">
    <source>
        <dbReference type="EMBL" id="KAF8789735.1"/>
    </source>
</evidence>
<proteinExistence type="predicted"/>
<keyword evidence="3" id="KW-1185">Reference proteome</keyword>
<dbReference type="Proteomes" id="UP000807504">
    <property type="component" value="Unassembled WGS sequence"/>
</dbReference>
<protein>
    <submittedName>
        <fullName evidence="2">Uncharacterized protein</fullName>
    </submittedName>
</protein>
<gene>
    <name evidence="2" type="ORF">HNY73_007654</name>
</gene>